<dbReference type="SUPFAM" id="SSF51735">
    <property type="entry name" value="NAD(P)-binding Rossmann-fold domains"/>
    <property type="match status" value="1"/>
</dbReference>
<evidence type="ECO:0000313" key="4">
    <source>
        <dbReference type="EMBL" id="KIM99671.1"/>
    </source>
</evidence>
<dbReference type="Gene3D" id="3.40.50.720">
    <property type="entry name" value="NAD(P)-binding Rossmann-like Domain"/>
    <property type="match status" value="1"/>
</dbReference>
<dbReference type="HOGENOM" id="CLU_026673_16_1_1"/>
<feature type="domain" description="Enoyl reductase (ER)" evidence="3">
    <location>
        <begin position="14"/>
        <end position="328"/>
    </location>
</feature>
<dbReference type="SMART" id="SM00829">
    <property type="entry name" value="PKS_ER"/>
    <property type="match status" value="1"/>
</dbReference>
<protein>
    <recommendedName>
        <fullName evidence="3">Enoyl reductase (ER) domain-containing protein</fullName>
    </recommendedName>
</protein>
<dbReference type="Proteomes" id="UP000054321">
    <property type="component" value="Unassembled WGS sequence"/>
</dbReference>
<reference evidence="4 5" key="1">
    <citation type="submission" date="2014-04" db="EMBL/GenBank/DDBJ databases">
        <authorList>
            <consortium name="DOE Joint Genome Institute"/>
            <person name="Kuo A."/>
            <person name="Martino E."/>
            <person name="Perotto S."/>
            <person name="Kohler A."/>
            <person name="Nagy L.G."/>
            <person name="Floudas D."/>
            <person name="Copeland A."/>
            <person name="Barry K.W."/>
            <person name="Cichocki N."/>
            <person name="Veneault-Fourrey C."/>
            <person name="LaButti K."/>
            <person name="Lindquist E.A."/>
            <person name="Lipzen A."/>
            <person name="Lundell T."/>
            <person name="Morin E."/>
            <person name="Murat C."/>
            <person name="Sun H."/>
            <person name="Tunlid A."/>
            <person name="Henrissat B."/>
            <person name="Grigoriev I.V."/>
            <person name="Hibbett D.S."/>
            <person name="Martin F."/>
            <person name="Nordberg H.P."/>
            <person name="Cantor M.N."/>
            <person name="Hua S.X."/>
        </authorList>
    </citation>
    <scope>NUCLEOTIDE SEQUENCE [LARGE SCALE GENOMIC DNA]</scope>
    <source>
        <strain evidence="4 5">Zn</strain>
    </source>
</reference>
<dbReference type="SUPFAM" id="SSF50129">
    <property type="entry name" value="GroES-like"/>
    <property type="match status" value="1"/>
</dbReference>
<dbReference type="CDD" id="cd08249">
    <property type="entry name" value="enoyl_reductase_like"/>
    <property type="match status" value="1"/>
</dbReference>
<reference evidence="5" key="2">
    <citation type="submission" date="2015-01" db="EMBL/GenBank/DDBJ databases">
        <title>Evolutionary Origins and Diversification of the Mycorrhizal Mutualists.</title>
        <authorList>
            <consortium name="DOE Joint Genome Institute"/>
            <consortium name="Mycorrhizal Genomics Consortium"/>
            <person name="Kohler A."/>
            <person name="Kuo A."/>
            <person name="Nagy L.G."/>
            <person name="Floudas D."/>
            <person name="Copeland A."/>
            <person name="Barry K.W."/>
            <person name="Cichocki N."/>
            <person name="Veneault-Fourrey C."/>
            <person name="LaButti K."/>
            <person name="Lindquist E.A."/>
            <person name="Lipzen A."/>
            <person name="Lundell T."/>
            <person name="Morin E."/>
            <person name="Murat C."/>
            <person name="Riley R."/>
            <person name="Ohm R."/>
            <person name="Sun H."/>
            <person name="Tunlid A."/>
            <person name="Henrissat B."/>
            <person name="Grigoriev I.V."/>
            <person name="Hibbett D.S."/>
            <person name="Martin F."/>
        </authorList>
    </citation>
    <scope>NUCLEOTIDE SEQUENCE [LARGE SCALE GENOMIC DNA]</scope>
    <source>
        <strain evidence="5">Zn</strain>
    </source>
</reference>
<dbReference type="FunCoup" id="A0A0C3HBH0">
    <property type="interactions" value="279"/>
</dbReference>
<dbReference type="EMBL" id="KN832878">
    <property type="protein sequence ID" value="KIM99671.1"/>
    <property type="molecule type" value="Genomic_DNA"/>
</dbReference>
<dbReference type="InterPro" id="IPR020843">
    <property type="entry name" value="ER"/>
</dbReference>
<dbReference type="Pfam" id="PF08240">
    <property type="entry name" value="ADH_N"/>
    <property type="match status" value="1"/>
</dbReference>
<evidence type="ECO:0000259" key="3">
    <source>
        <dbReference type="SMART" id="SM00829"/>
    </source>
</evidence>
<dbReference type="GO" id="GO:0016651">
    <property type="term" value="F:oxidoreductase activity, acting on NAD(P)H"/>
    <property type="evidence" value="ECO:0007669"/>
    <property type="project" value="InterPro"/>
</dbReference>
<evidence type="ECO:0000313" key="5">
    <source>
        <dbReference type="Proteomes" id="UP000054321"/>
    </source>
</evidence>
<sequence length="335" mass="36383">MSFVPNAQRAVVVVALKKAELISDRPVPTLRDDYILVKTVAVALNPTDWKHVDYFAPPEALIGCDYAGIVEEVGKDVKKPFKKGDRVCGFAHGGNAVQLEDGAFADFQEAATLGIRMSTVGQVLYQSLKLAPPSDPVAQPEPLLIYGGSTATGTLAIQMAKLSNYQVITTCSPHNHDLVKSLGADAAFDYKDPNAAAEIRKFTNNKLKFVFDTISIESSANLCADAVSTEGGENTALLQVSLPRKDINSRFALAYTLLGEDFMFGPHKFPAQPENRAFAEQFWSLAEKLLADDKIKVHPYVVGKDGLKGVIDGLDLLRRQQVSGQKLVYNVAETP</sequence>
<evidence type="ECO:0000256" key="1">
    <source>
        <dbReference type="ARBA" id="ARBA00008072"/>
    </source>
</evidence>
<organism evidence="4 5">
    <name type="scientific">Oidiodendron maius (strain Zn)</name>
    <dbReference type="NCBI Taxonomy" id="913774"/>
    <lineage>
        <taxon>Eukaryota</taxon>
        <taxon>Fungi</taxon>
        <taxon>Dikarya</taxon>
        <taxon>Ascomycota</taxon>
        <taxon>Pezizomycotina</taxon>
        <taxon>Leotiomycetes</taxon>
        <taxon>Leotiomycetes incertae sedis</taxon>
        <taxon>Myxotrichaceae</taxon>
        <taxon>Oidiodendron</taxon>
    </lineage>
</organism>
<dbReference type="InterPro" id="IPR013149">
    <property type="entry name" value="ADH-like_C"/>
</dbReference>
<dbReference type="PANTHER" id="PTHR45348">
    <property type="entry name" value="HYPOTHETICAL OXIDOREDUCTASE (EUROFUNG)"/>
    <property type="match status" value="1"/>
</dbReference>
<accession>A0A0C3HBH0</accession>
<dbReference type="OrthoDB" id="48317at2759"/>
<dbReference type="InterPro" id="IPR013154">
    <property type="entry name" value="ADH-like_N"/>
</dbReference>
<dbReference type="InParanoid" id="A0A0C3HBH0"/>
<dbReference type="AlphaFoldDB" id="A0A0C3HBH0"/>
<gene>
    <name evidence="4" type="ORF">OIDMADRAFT_42719</name>
</gene>
<dbReference type="InterPro" id="IPR036291">
    <property type="entry name" value="NAD(P)-bd_dom_sf"/>
</dbReference>
<dbReference type="Pfam" id="PF00107">
    <property type="entry name" value="ADH_zinc_N"/>
    <property type="match status" value="1"/>
</dbReference>
<dbReference type="InterPro" id="IPR011032">
    <property type="entry name" value="GroES-like_sf"/>
</dbReference>
<evidence type="ECO:0000256" key="2">
    <source>
        <dbReference type="ARBA" id="ARBA00023002"/>
    </source>
</evidence>
<keyword evidence="5" id="KW-1185">Reference proteome</keyword>
<proteinExistence type="inferred from homology"/>
<name>A0A0C3HBH0_OIDMZ</name>
<dbReference type="PANTHER" id="PTHR45348:SF2">
    <property type="entry name" value="ZINC-TYPE ALCOHOL DEHYDROGENASE-LIKE PROTEIN C2E1P3.01"/>
    <property type="match status" value="1"/>
</dbReference>
<dbReference type="InterPro" id="IPR047122">
    <property type="entry name" value="Trans-enoyl_RdTase-like"/>
</dbReference>
<comment type="similarity">
    <text evidence="1">Belongs to the zinc-containing alcohol dehydrogenase family.</text>
</comment>
<dbReference type="STRING" id="913774.A0A0C3HBH0"/>
<dbReference type="Gene3D" id="3.90.180.10">
    <property type="entry name" value="Medium-chain alcohol dehydrogenases, catalytic domain"/>
    <property type="match status" value="1"/>
</dbReference>
<keyword evidence="2" id="KW-0560">Oxidoreductase</keyword>